<evidence type="ECO:0000256" key="1">
    <source>
        <dbReference type="SAM" id="MobiDB-lite"/>
    </source>
</evidence>
<evidence type="ECO:0000313" key="2">
    <source>
        <dbReference type="EMBL" id="KAK3779763.1"/>
    </source>
</evidence>
<accession>A0AAE1A2N5</accession>
<name>A0AAE1A2N5_9GAST</name>
<evidence type="ECO:0000313" key="3">
    <source>
        <dbReference type="Proteomes" id="UP001283361"/>
    </source>
</evidence>
<proteinExistence type="predicted"/>
<sequence>MMGCTSQGKELGVNEPRSREVSKVDTATRGRGFLSGVGNSGRTKARNLWCHCEVIICRLCTAETGRLARCPALTTHLRFHTSLGVDY</sequence>
<protein>
    <submittedName>
        <fullName evidence="2">Uncharacterized protein</fullName>
    </submittedName>
</protein>
<feature type="region of interest" description="Disordered" evidence="1">
    <location>
        <begin position="1"/>
        <end position="25"/>
    </location>
</feature>
<dbReference type="Proteomes" id="UP001283361">
    <property type="component" value="Unassembled WGS sequence"/>
</dbReference>
<feature type="compositionally biased region" description="Basic and acidic residues" evidence="1">
    <location>
        <begin position="16"/>
        <end position="25"/>
    </location>
</feature>
<reference evidence="2" key="1">
    <citation type="journal article" date="2023" name="G3 (Bethesda)">
        <title>A reference genome for the long-term kleptoplast-retaining sea slug Elysia crispata morphotype clarki.</title>
        <authorList>
            <person name="Eastman K.E."/>
            <person name="Pendleton A.L."/>
            <person name="Shaikh M.A."/>
            <person name="Suttiyut T."/>
            <person name="Ogas R."/>
            <person name="Tomko P."/>
            <person name="Gavelis G."/>
            <person name="Widhalm J.R."/>
            <person name="Wisecaver J.H."/>
        </authorList>
    </citation>
    <scope>NUCLEOTIDE SEQUENCE</scope>
    <source>
        <strain evidence="2">ECLA1</strain>
    </source>
</reference>
<gene>
    <name evidence="2" type="ORF">RRG08_035901</name>
</gene>
<organism evidence="2 3">
    <name type="scientific">Elysia crispata</name>
    <name type="common">lettuce slug</name>
    <dbReference type="NCBI Taxonomy" id="231223"/>
    <lineage>
        <taxon>Eukaryota</taxon>
        <taxon>Metazoa</taxon>
        <taxon>Spiralia</taxon>
        <taxon>Lophotrochozoa</taxon>
        <taxon>Mollusca</taxon>
        <taxon>Gastropoda</taxon>
        <taxon>Heterobranchia</taxon>
        <taxon>Euthyneura</taxon>
        <taxon>Panpulmonata</taxon>
        <taxon>Sacoglossa</taxon>
        <taxon>Placobranchoidea</taxon>
        <taxon>Plakobranchidae</taxon>
        <taxon>Elysia</taxon>
    </lineage>
</organism>
<dbReference type="EMBL" id="JAWDGP010002811">
    <property type="protein sequence ID" value="KAK3779763.1"/>
    <property type="molecule type" value="Genomic_DNA"/>
</dbReference>
<dbReference type="AlphaFoldDB" id="A0AAE1A2N5"/>
<comment type="caution">
    <text evidence="2">The sequence shown here is derived from an EMBL/GenBank/DDBJ whole genome shotgun (WGS) entry which is preliminary data.</text>
</comment>
<keyword evidence="3" id="KW-1185">Reference proteome</keyword>